<evidence type="ECO:0000313" key="1">
    <source>
        <dbReference type="EMBL" id="HIP16748.1"/>
    </source>
</evidence>
<protein>
    <submittedName>
        <fullName evidence="1">Uncharacterized protein</fullName>
    </submittedName>
</protein>
<evidence type="ECO:0000313" key="2">
    <source>
        <dbReference type="Proteomes" id="UP000605144"/>
    </source>
</evidence>
<gene>
    <name evidence="1" type="ORF">EYG76_00365</name>
</gene>
<organism evidence="1 2">
    <name type="scientific">Methanothermococcus okinawensis</name>
    <dbReference type="NCBI Taxonomy" id="155863"/>
    <lineage>
        <taxon>Archaea</taxon>
        <taxon>Methanobacteriati</taxon>
        <taxon>Methanobacteriota</taxon>
        <taxon>Methanomada group</taxon>
        <taxon>Methanococci</taxon>
        <taxon>Methanococcales</taxon>
        <taxon>Methanococcaceae</taxon>
        <taxon>Methanothermococcus</taxon>
    </lineage>
</organism>
<dbReference type="Proteomes" id="UP000605144">
    <property type="component" value="Unassembled WGS sequence"/>
</dbReference>
<name>A0A832YSH6_9EURY</name>
<proteinExistence type="predicted"/>
<reference evidence="1" key="1">
    <citation type="journal article" date="2020" name="ISME J.">
        <title>Gammaproteobacteria mediating utilization of methyl-, sulfur- and petroleum organic compounds in deep ocean hydrothermal plumes.</title>
        <authorList>
            <person name="Zhou Z."/>
            <person name="Liu Y."/>
            <person name="Pan J."/>
            <person name="Cron B.R."/>
            <person name="Toner B.M."/>
            <person name="Anantharaman K."/>
            <person name="Breier J.A."/>
            <person name="Dick G.J."/>
            <person name="Li M."/>
        </authorList>
    </citation>
    <scope>NUCLEOTIDE SEQUENCE</scope>
    <source>
        <strain evidence="1">SZUA-1385</strain>
    </source>
</reference>
<dbReference type="AlphaFoldDB" id="A0A832YSH6"/>
<comment type="caution">
    <text evidence="1">The sequence shown here is derived from an EMBL/GenBank/DDBJ whole genome shotgun (WGS) entry which is preliminary data.</text>
</comment>
<dbReference type="EMBL" id="DQSV01000007">
    <property type="protein sequence ID" value="HIP16748.1"/>
    <property type="molecule type" value="Genomic_DNA"/>
</dbReference>
<accession>A0A832YSH6</accession>
<sequence length="109" mass="12760">MEPFVKYIESFESSEIMSRELKNHERYGLGSAIGDKACHLFVKWYIHTLNLTTREDDGWDKWSFEVPFDSNAGRVLFRAGFFTSLADLEDYENWEVIQKGKGKGKTHLY</sequence>